<dbReference type="EMBL" id="NGNV01000033">
    <property type="protein sequence ID" value="OYR87805.1"/>
    <property type="molecule type" value="Genomic_DNA"/>
</dbReference>
<organism evidence="2 3">
    <name type="scientific">Lactobacillus taiwanensis</name>
    <dbReference type="NCBI Taxonomy" id="508451"/>
    <lineage>
        <taxon>Bacteria</taxon>
        <taxon>Bacillati</taxon>
        <taxon>Bacillota</taxon>
        <taxon>Bacilli</taxon>
        <taxon>Lactobacillales</taxon>
        <taxon>Lactobacillaceae</taxon>
        <taxon>Lactobacillus</taxon>
    </lineage>
</organism>
<proteinExistence type="predicted"/>
<reference evidence="2 3" key="1">
    <citation type="submission" date="2017-04" db="EMBL/GenBank/DDBJ databases">
        <authorList>
            <person name="Afonso C.L."/>
            <person name="Miller P.J."/>
            <person name="Scott M.A."/>
            <person name="Spackman E."/>
            <person name="Goraichik I."/>
            <person name="Dimitrov K.M."/>
            <person name="Suarez D.L."/>
            <person name="Swayne D.E."/>
        </authorList>
    </citation>
    <scope>NUCLEOTIDE SEQUENCE [LARGE SCALE GENOMIC DNA]</scope>
    <source>
        <strain evidence="2 3">609q</strain>
    </source>
</reference>
<keyword evidence="4" id="KW-1185">Reference proteome</keyword>
<comment type="caution">
    <text evidence="2">The sequence shown here is derived from an EMBL/GenBank/DDBJ whole genome shotgun (WGS) entry which is preliminary data.</text>
</comment>
<evidence type="ECO:0000313" key="1">
    <source>
        <dbReference type="EMBL" id="OYR87805.1"/>
    </source>
</evidence>
<dbReference type="EMBL" id="NGNX01000044">
    <property type="protein sequence ID" value="OYR90731.1"/>
    <property type="molecule type" value="Genomic_DNA"/>
</dbReference>
<dbReference type="RefSeq" id="WP_057718126.1">
    <property type="nucleotide sequence ID" value="NZ_CAJUTI010000001.1"/>
</dbReference>
<accession>A0A256LBF4</accession>
<evidence type="ECO:0000313" key="3">
    <source>
        <dbReference type="Proteomes" id="UP000215828"/>
    </source>
</evidence>
<dbReference type="Proteomes" id="UP000216316">
    <property type="component" value="Unassembled WGS sequence"/>
</dbReference>
<gene>
    <name evidence="1" type="ORF">CBF53_07365</name>
    <name evidence="2" type="ORF">CBF70_08760</name>
</gene>
<reference evidence="1" key="2">
    <citation type="submission" date="2017-05" db="EMBL/GenBank/DDBJ databases">
        <authorList>
            <person name="Lin X.B."/>
            <person name="Stothard P."/>
            <person name="Tasseva G."/>
            <person name="Walter J."/>
        </authorList>
    </citation>
    <scope>NUCLEOTIDE SEQUENCE</scope>
    <source>
        <strain evidence="1">609u</strain>
    </source>
</reference>
<dbReference type="InterPro" id="IPR021321">
    <property type="entry name" value="DUF2922"/>
</dbReference>
<reference evidence="3 4" key="3">
    <citation type="submission" date="2017-09" db="EMBL/GenBank/DDBJ databases">
        <title>Tripartite evolution among Lactobacillus johnsonii, Lactobacillus taiwanensis, Lactobacillus reuteri and their rodent host.</title>
        <authorList>
            <person name="Wang T."/>
            <person name="Knowles S."/>
            <person name="Cheng C."/>
        </authorList>
    </citation>
    <scope>NUCLEOTIDE SEQUENCE [LARGE SCALE GENOMIC DNA]</scope>
    <source>
        <strain evidence="2 3">609q</strain>
        <strain evidence="1 4">609u</strain>
    </source>
</reference>
<dbReference type="Proteomes" id="UP000215828">
    <property type="component" value="Unassembled WGS sequence"/>
</dbReference>
<name>A0A256LBF4_9LACO</name>
<evidence type="ECO:0000313" key="4">
    <source>
        <dbReference type="Proteomes" id="UP000216316"/>
    </source>
</evidence>
<dbReference type="AlphaFoldDB" id="A0A256LBF4"/>
<sequence length="79" mass="8907">MATTKTLRLTFKNAKDKKVNLSLAEAAEDLTAEEVKNAMNEMCEANIFAKEEVDQYQVPLSAQYVERTTTSVFDDSKQN</sequence>
<dbReference type="Pfam" id="PF11148">
    <property type="entry name" value="DUF2922"/>
    <property type="match status" value="1"/>
</dbReference>
<protein>
    <submittedName>
        <fullName evidence="2">DUF2922 domain-containing protein</fullName>
    </submittedName>
</protein>
<evidence type="ECO:0000313" key="2">
    <source>
        <dbReference type="EMBL" id="OYR90731.1"/>
    </source>
</evidence>